<keyword evidence="2" id="KW-1003">Cell membrane</keyword>
<feature type="transmembrane region" description="Helical" evidence="6">
    <location>
        <begin position="304"/>
        <end position="326"/>
    </location>
</feature>
<evidence type="ECO:0000256" key="3">
    <source>
        <dbReference type="ARBA" id="ARBA00022692"/>
    </source>
</evidence>
<feature type="transmembrane region" description="Helical" evidence="6">
    <location>
        <begin position="47"/>
        <end position="66"/>
    </location>
</feature>
<feature type="domain" description="Major facilitator superfamily (MFS) profile" evidence="7">
    <location>
        <begin position="1"/>
        <end position="188"/>
    </location>
</feature>
<dbReference type="GO" id="GO:0005886">
    <property type="term" value="C:plasma membrane"/>
    <property type="evidence" value="ECO:0007669"/>
    <property type="project" value="UniProtKB-SubCell"/>
</dbReference>
<dbReference type="GO" id="GO:0022857">
    <property type="term" value="F:transmembrane transporter activity"/>
    <property type="evidence" value="ECO:0007669"/>
    <property type="project" value="InterPro"/>
</dbReference>
<feature type="transmembrane region" description="Helical" evidence="6">
    <location>
        <begin position="346"/>
        <end position="363"/>
    </location>
</feature>
<dbReference type="Pfam" id="PF07690">
    <property type="entry name" value="MFS_1"/>
    <property type="match status" value="1"/>
</dbReference>
<evidence type="ECO:0000256" key="5">
    <source>
        <dbReference type="ARBA" id="ARBA00023136"/>
    </source>
</evidence>
<feature type="domain" description="Major facilitator superfamily (MFS) profile" evidence="7">
    <location>
        <begin position="214"/>
        <end position="405"/>
    </location>
</feature>
<dbReference type="Gene3D" id="1.20.1250.20">
    <property type="entry name" value="MFS general substrate transporter like domains"/>
    <property type="match status" value="1"/>
</dbReference>
<comment type="subcellular location">
    <subcellularLocation>
        <location evidence="1">Cell membrane</location>
        <topology evidence="1">Multi-pass membrane protein</topology>
    </subcellularLocation>
</comment>
<dbReference type="PANTHER" id="PTHR23513:SF6">
    <property type="entry name" value="MAJOR FACILITATOR SUPERFAMILY ASSOCIATED DOMAIN-CONTAINING PROTEIN"/>
    <property type="match status" value="1"/>
</dbReference>
<reference evidence="8 9" key="1">
    <citation type="submission" date="2019-06" db="EMBL/GenBank/DDBJ databases">
        <title>Sequencing the genomes of 1000 actinobacteria strains.</title>
        <authorList>
            <person name="Klenk H.-P."/>
        </authorList>
    </citation>
    <scope>NUCLEOTIDE SEQUENCE [LARGE SCALE GENOMIC DNA]</scope>
    <source>
        <strain evidence="8 9">DSM 45928</strain>
    </source>
</reference>
<dbReference type="PROSITE" id="PS50850">
    <property type="entry name" value="MFS"/>
    <property type="match status" value="2"/>
</dbReference>
<dbReference type="OrthoDB" id="3460055at2"/>
<keyword evidence="5 6" id="KW-0472">Membrane</keyword>
<comment type="caution">
    <text evidence="8">The sequence shown here is derived from an EMBL/GenBank/DDBJ whole genome shotgun (WGS) entry which is preliminary data.</text>
</comment>
<sequence>MRAVFKQTGYPQLFAGTATATIGDSLMLLVLAIWVKDLTGSNGAAGLTMFFLGAPMLAAPLFAMFVDRFPHRPFLVVANLVNALFLIPLFFVDGSGDVWLVYLTAFLLGVGSTVDGPALNGLLKKVLPADLLVEANGLSQTVRQGMRLAGPLVGAGIYLFGGGMAVALVNVVCLVLAAVAIGFVPIREKAVPSRTKPWRSELVAGFKFLGGQPGLRRAALGLLLAGGSIGAIEAVAFAIVDDGLGKSTEFISIIVTVMGVGGLLGGVFAARTVKRLGELATAALALGMIAVTTVVWILPNVVSVLAVAPLIGAALPLMVVAANTLVQRLSPTHIIGRVSSAMDQSFAVPQVTSVALGALLVTAVDYRLVLVGMTVLMAVAALYLHLGRKLTTPATAVAESVDTAV</sequence>
<evidence type="ECO:0000256" key="2">
    <source>
        <dbReference type="ARBA" id="ARBA00022475"/>
    </source>
</evidence>
<dbReference type="InterPro" id="IPR011701">
    <property type="entry name" value="MFS"/>
</dbReference>
<gene>
    <name evidence="8" type="ORF">FB566_1191</name>
</gene>
<feature type="transmembrane region" description="Helical" evidence="6">
    <location>
        <begin position="73"/>
        <end position="92"/>
    </location>
</feature>
<dbReference type="SUPFAM" id="SSF103473">
    <property type="entry name" value="MFS general substrate transporter"/>
    <property type="match status" value="1"/>
</dbReference>
<keyword evidence="4 6" id="KW-1133">Transmembrane helix</keyword>
<dbReference type="InterPro" id="IPR020846">
    <property type="entry name" value="MFS_dom"/>
</dbReference>
<dbReference type="Proteomes" id="UP000317043">
    <property type="component" value="Unassembled WGS sequence"/>
</dbReference>
<dbReference type="EMBL" id="VFOW01000001">
    <property type="protein sequence ID" value="TQL75680.1"/>
    <property type="molecule type" value="Genomic_DNA"/>
</dbReference>
<keyword evidence="3 6" id="KW-0812">Transmembrane</keyword>
<feature type="transmembrane region" description="Helical" evidence="6">
    <location>
        <begin position="369"/>
        <end position="386"/>
    </location>
</feature>
<evidence type="ECO:0000256" key="6">
    <source>
        <dbReference type="SAM" id="Phobius"/>
    </source>
</evidence>
<dbReference type="InterPro" id="IPR036259">
    <property type="entry name" value="MFS_trans_sf"/>
</dbReference>
<dbReference type="CDD" id="cd06173">
    <property type="entry name" value="MFS_MefA_like"/>
    <property type="match status" value="1"/>
</dbReference>
<accession>A0A543ASW8</accession>
<feature type="transmembrane region" description="Helical" evidence="6">
    <location>
        <begin position="279"/>
        <end position="298"/>
    </location>
</feature>
<feature type="transmembrane region" description="Helical" evidence="6">
    <location>
        <begin position="251"/>
        <end position="270"/>
    </location>
</feature>
<name>A0A543ASW8_9ACTN</name>
<evidence type="ECO:0000256" key="1">
    <source>
        <dbReference type="ARBA" id="ARBA00004651"/>
    </source>
</evidence>
<dbReference type="InParanoid" id="A0A543ASW8"/>
<keyword evidence="9" id="KW-1185">Reference proteome</keyword>
<feature type="transmembrane region" description="Helical" evidence="6">
    <location>
        <begin position="167"/>
        <end position="186"/>
    </location>
</feature>
<dbReference type="AlphaFoldDB" id="A0A543ASW8"/>
<evidence type="ECO:0000313" key="8">
    <source>
        <dbReference type="EMBL" id="TQL75680.1"/>
    </source>
</evidence>
<organism evidence="8 9">
    <name type="scientific">Stackebrandtia endophytica</name>
    <dbReference type="NCBI Taxonomy" id="1496996"/>
    <lineage>
        <taxon>Bacteria</taxon>
        <taxon>Bacillati</taxon>
        <taxon>Actinomycetota</taxon>
        <taxon>Actinomycetes</taxon>
        <taxon>Glycomycetales</taxon>
        <taxon>Glycomycetaceae</taxon>
        <taxon>Stackebrandtia</taxon>
    </lineage>
</organism>
<evidence type="ECO:0000313" key="9">
    <source>
        <dbReference type="Proteomes" id="UP000317043"/>
    </source>
</evidence>
<dbReference type="PANTHER" id="PTHR23513">
    <property type="entry name" value="INTEGRAL MEMBRANE EFFLUX PROTEIN-RELATED"/>
    <property type="match status" value="1"/>
</dbReference>
<feature type="transmembrane region" description="Helical" evidence="6">
    <location>
        <begin position="218"/>
        <end position="239"/>
    </location>
</feature>
<evidence type="ECO:0000256" key="4">
    <source>
        <dbReference type="ARBA" id="ARBA00022989"/>
    </source>
</evidence>
<dbReference type="RefSeq" id="WP_142035927.1">
    <property type="nucleotide sequence ID" value="NZ_JBHTGS010000001.1"/>
</dbReference>
<feature type="transmembrane region" description="Helical" evidence="6">
    <location>
        <begin position="12"/>
        <end position="35"/>
    </location>
</feature>
<proteinExistence type="predicted"/>
<protein>
    <submittedName>
        <fullName evidence="8">MFS transporter</fullName>
    </submittedName>
</protein>
<evidence type="ECO:0000259" key="7">
    <source>
        <dbReference type="PROSITE" id="PS50850"/>
    </source>
</evidence>